<evidence type="ECO:0008006" key="3">
    <source>
        <dbReference type="Google" id="ProtNLM"/>
    </source>
</evidence>
<evidence type="ECO:0000313" key="1">
    <source>
        <dbReference type="EMBL" id="RJG24591.1"/>
    </source>
</evidence>
<dbReference type="OrthoDB" id="2078085at2"/>
<dbReference type="Pfam" id="PF14395">
    <property type="entry name" value="COOH-NH2_lig"/>
    <property type="match status" value="1"/>
</dbReference>
<proteinExistence type="predicted"/>
<accession>A0A3A3GJY8</accession>
<comment type="caution">
    <text evidence="1">The sequence shown here is derived from an EMBL/GenBank/DDBJ whole genome shotgun (WGS) entry which is preliminary data.</text>
</comment>
<dbReference type="Proteomes" id="UP000266177">
    <property type="component" value="Unassembled WGS sequence"/>
</dbReference>
<protein>
    <recommendedName>
        <fullName evidence="3">PhiEco32-like amidoligase-type 2 protein</fullName>
    </recommendedName>
</protein>
<name>A0A3A3GJY8_PANTH</name>
<reference evidence="1 2" key="1">
    <citation type="submission" date="2018-09" db="EMBL/GenBank/DDBJ databases">
        <title>Paenibacillus SK2017-BO5.</title>
        <authorList>
            <person name="Piskunova J.V."/>
            <person name="Dubiley S.A."/>
            <person name="Severinov K.V."/>
        </authorList>
    </citation>
    <scope>NUCLEOTIDE SEQUENCE [LARGE SCALE GENOMIC DNA]</scope>
    <source>
        <strain evidence="1 2">BO5</strain>
    </source>
</reference>
<gene>
    <name evidence="1" type="ORF">DQX05_09725</name>
</gene>
<dbReference type="InterPro" id="IPR025681">
    <property type="entry name" value="COOH-NH2_lig"/>
</dbReference>
<dbReference type="AlphaFoldDB" id="A0A3A3GJY8"/>
<organism evidence="1 2">
    <name type="scientific">Paenibacillus thiaminolyticus</name>
    <name type="common">Bacillus thiaminolyticus</name>
    <dbReference type="NCBI Taxonomy" id="49283"/>
    <lineage>
        <taxon>Bacteria</taxon>
        <taxon>Bacillati</taxon>
        <taxon>Bacillota</taxon>
        <taxon>Bacilli</taxon>
        <taxon>Bacillales</taxon>
        <taxon>Paenibacillaceae</taxon>
        <taxon>Paenibacillus</taxon>
    </lineage>
</organism>
<evidence type="ECO:0000313" key="2">
    <source>
        <dbReference type="Proteomes" id="UP000266177"/>
    </source>
</evidence>
<sequence length="531" mass="57643">MQRLELGGGVCLYTDHAAGYRQWRRYAASLRLKTAEALPGLPGVDVLWLQAPDAARLPDAAAGIGSAGDERMILNRHAGPWSGPAMRERLRLWGLPVLDRAAWDAEPGSDPDGAGFVRTLCFWVSELEAVAAGQCFQTPSGGYFYRPLDEWKRPPYLRLARLAVRAVYALGRDTGAVTLRCCPAADETDAPPAEEADAPAGILEEPRPGDAIERVEPVPAPLPAWVLERYAASWAKAAAEQQSARSRPGSLLLGLDAELVLHDARRRKLIAASRYLPRGGRAGCDAVRIGGRVRFPLMELRPDPAPSPAQLVRNIGAAMAEARRSLEAAEEGAALEWLAGGRPLGRFPLGGHIHLSGLPLTSELVRVLDTYVAVPVSALEDPSGASRRPRYGTFGDVRLHEHGGAGGFEYRTLPSFLLSPDLAQEVLALMNAAVRHSHRLKRRDSLREPNIRAYHAGRTAEELRPIARAAVQGLLAVLEYEAVSAGGGTGSEREQALIRSLARRIDSAWRWNERADIRQAWAIRKEGAVKA</sequence>
<dbReference type="EMBL" id="QYZD01000006">
    <property type="protein sequence ID" value="RJG24591.1"/>
    <property type="molecule type" value="Genomic_DNA"/>
</dbReference>